<protein>
    <submittedName>
        <fullName evidence="1">Uncharacterized protein</fullName>
    </submittedName>
</protein>
<keyword evidence="2" id="KW-1185">Reference proteome</keyword>
<reference evidence="1" key="1">
    <citation type="submission" date="2020-01" db="EMBL/GenBank/DDBJ databases">
        <authorList>
            <person name="Rat A."/>
        </authorList>
    </citation>
    <scope>NUCLEOTIDE SEQUENCE</scope>
    <source>
        <strain evidence="1">LMG 31231</strain>
    </source>
</reference>
<sequence length="98" mass="10597">MIWGLMRAVSGGVVVLMQCGIGSAQTTEIVARRECLQAIREQGVRGFALERPRFTRAGESASLSGQMVQGSSRLDFNCMLDRRGKVTDLTVARPVSAP</sequence>
<dbReference type="RefSeq" id="WP_211861708.1">
    <property type="nucleotide sequence ID" value="NZ_JAAEDM010000017.1"/>
</dbReference>
<accession>A0A9X9WW04</accession>
<evidence type="ECO:0000313" key="1">
    <source>
        <dbReference type="EMBL" id="MBR0671333.1"/>
    </source>
</evidence>
<comment type="caution">
    <text evidence="1">The sequence shown here is derived from an EMBL/GenBank/DDBJ whole genome shotgun (WGS) entry which is preliminary data.</text>
</comment>
<reference evidence="1" key="2">
    <citation type="journal article" date="2021" name="Syst. Appl. Microbiol.">
        <title>Roseomonas hellenica sp. nov., isolated from roots of wild-growing Alkanna tinctoria.</title>
        <authorList>
            <person name="Rat A."/>
            <person name="Naranjo H.D."/>
            <person name="Lebbe L."/>
            <person name="Cnockaert M."/>
            <person name="Krigas N."/>
            <person name="Grigoriadou K."/>
            <person name="Maloupa E."/>
            <person name="Willems A."/>
        </authorList>
    </citation>
    <scope>NUCLEOTIDE SEQUENCE</scope>
    <source>
        <strain evidence="1">LMG 31231</strain>
    </source>
</reference>
<dbReference type="EMBL" id="JAAEDM010000017">
    <property type="protein sequence ID" value="MBR0671333.1"/>
    <property type="molecule type" value="Genomic_DNA"/>
</dbReference>
<evidence type="ECO:0000313" key="2">
    <source>
        <dbReference type="Proteomes" id="UP001138751"/>
    </source>
</evidence>
<gene>
    <name evidence="1" type="ORF">GXW76_09130</name>
</gene>
<dbReference type="AlphaFoldDB" id="A0A9X9WW04"/>
<dbReference type="Proteomes" id="UP001138751">
    <property type="component" value="Unassembled WGS sequence"/>
</dbReference>
<name>A0A9X9WW04_9PROT</name>
<organism evidence="1 2">
    <name type="scientific">Neoroseomonas soli</name>
    <dbReference type="NCBI Taxonomy" id="1081025"/>
    <lineage>
        <taxon>Bacteria</taxon>
        <taxon>Pseudomonadati</taxon>
        <taxon>Pseudomonadota</taxon>
        <taxon>Alphaproteobacteria</taxon>
        <taxon>Acetobacterales</taxon>
        <taxon>Acetobacteraceae</taxon>
        <taxon>Neoroseomonas</taxon>
    </lineage>
</organism>
<proteinExistence type="predicted"/>